<dbReference type="OrthoDB" id="4079943at2759"/>
<proteinExistence type="predicted"/>
<organism evidence="1 2">
    <name type="scientific">Brettanomyces naardenensis</name>
    <name type="common">Yeast</name>
    <dbReference type="NCBI Taxonomy" id="13370"/>
    <lineage>
        <taxon>Eukaryota</taxon>
        <taxon>Fungi</taxon>
        <taxon>Dikarya</taxon>
        <taxon>Ascomycota</taxon>
        <taxon>Saccharomycotina</taxon>
        <taxon>Pichiomycetes</taxon>
        <taxon>Pichiales</taxon>
        <taxon>Pichiaceae</taxon>
        <taxon>Brettanomyces</taxon>
    </lineage>
</organism>
<dbReference type="AlphaFoldDB" id="A0A448YR15"/>
<dbReference type="Proteomes" id="UP000290900">
    <property type="component" value="Unassembled WGS sequence"/>
</dbReference>
<sequence length="275" mass="31164">MTELYSGRRCQTTFPDYMTLPKELQLAIVDKCNVSCLQNMLGASRELESLCIWSLRRRLASLISEGGFYISIFSPQHKEMQAELYGMNCVVEEPEKPLKKEEGAEKKAEGCEKTGAATFMFETAPDSQNYCSSLFRLGELDGIRDPLKSDNFSKAEGTEVKASNIHLIVSEDSRYIQLHFGLHLRSGDDMTKLFHTDTWLKLAEDEQVGVLSFCGGGFRIAYKLHRGSEVPPRSPYDYDVVYNYFIEFSGFEVNNLFLLHGIEKSHLQSHARLSA</sequence>
<protein>
    <submittedName>
        <fullName evidence="1">DEKNAAC104602</fullName>
    </submittedName>
</protein>
<dbReference type="InParanoid" id="A0A448YR15"/>
<dbReference type="EMBL" id="CAACVR010000045">
    <property type="protein sequence ID" value="VEU23341.1"/>
    <property type="molecule type" value="Genomic_DNA"/>
</dbReference>
<evidence type="ECO:0000313" key="2">
    <source>
        <dbReference type="Proteomes" id="UP000290900"/>
    </source>
</evidence>
<evidence type="ECO:0000313" key="1">
    <source>
        <dbReference type="EMBL" id="VEU23341.1"/>
    </source>
</evidence>
<gene>
    <name evidence="1" type="ORF">BRENAR_LOCUS4072</name>
</gene>
<keyword evidence="2" id="KW-1185">Reference proteome</keyword>
<reference evidence="1 2" key="1">
    <citation type="submission" date="2018-12" db="EMBL/GenBank/DDBJ databases">
        <authorList>
            <person name="Tiukova I."/>
            <person name="Dainat J."/>
        </authorList>
    </citation>
    <scope>NUCLEOTIDE SEQUENCE [LARGE SCALE GENOMIC DNA]</scope>
</reference>
<name>A0A448YR15_BRENA</name>
<accession>A0A448YR15</accession>